<evidence type="ECO:0000256" key="2">
    <source>
        <dbReference type="SAM" id="MobiDB-lite"/>
    </source>
</evidence>
<keyword evidence="4" id="KW-1185">Reference proteome</keyword>
<dbReference type="AlphaFoldDB" id="A0AAJ0HKL5"/>
<dbReference type="SUPFAM" id="SSF53335">
    <property type="entry name" value="S-adenosyl-L-methionine-dependent methyltransferases"/>
    <property type="match status" value="1"/>
</dbReference>
<proteinExistence type="inferred from homology"/>
<reference evidence="3" key="2">
    <citation type="submission" date="2023-06" db="EMBL/GenBank/DDBJ databases">
        <authorList>
            <consortium name="Lawrence Berkeley National Laboratory"/>
            <person name="Haridas S."/>
            <person name="Hensen N."/>
            <person name="Bonometti L."/>
            <person name="Westerberg I."/>
            <person name="Brannstrom I.O."/>
            <person name="Guillou S."/>
            <person name="Cros-Aarteil S."/>
            <person name="Calhoun S."/>
            <person name="Kuo A."/>
            <person name="Mondo S."/>
            <person name="Pangilinan J."/>
            <person name="Riley R."/>
            <person name="Labutti K."/>
            <person name="Andreopoulos B."/>
            <person name="Lipzen A."/>
            <person name="Chen C."/>
            <person name="Yanf M."/>
            <person name="Daum C."/>
            <person name="Ng V."/>
            <person name="Clum A."/>
            <person name="Steindorff A."/>
            <person name="Ohm R."/>
            <person name="Martin F."/>
            <person name="Silar P."/>
            <person name="Natvig D."/>
            <person name="Lalanne C."/>
            <person name="Gautier V."/>
            <person name="Ament-Velasquez S.L."/>
            <person name="Kruys A."/>
            <person name="Hutchinson M.I."/>
            <person name="Powell A.J."/>
            <person name="Barry K."/>
            <person name="Miller A.N."/>
            <person name="Grigoriev I.V."/>
            <person name="Debuchy R."/>
            <person name="Gladieux P."/>
            <person name="Thoren M.H."/>
            <person name="Johannesson H."/>
        </authorList>
    </citation>
    <scope>NUCLEOTIDE SEQUENCE</scope>
    <source>
        <strain evidence="3">CBS 955.72</strain>
    </source>
</reference>
<sequence length="346" mass="39198">MSDDSPAEHEQPNPIVSDDDGDGFDLDDHASTSSLDSTTMKYREIHGRTFQSYSDANYWRPNDDKQNDVLDMGYHMMRLLHNDKLFFAPLHNPQRVLDVGTGTGIWAMDFADEFPSASVIGIDLSPIQPHWVPPNASFQVMDASESWTFGENTFDYIHPFFSYGAIADWPSLFRKAFNHLKPGGWIEHADFSAEIEWERSCLPTDNILSLGNKFFRDAGRITGKTSHPIENQQNATWMKDVGFIKVHVKEYDVLIGQWPTNERLKEVGVWNLEICKMGMEGYGLQLGTQILGHTFEEIQVMCAEARETLKKPLFHTFYRGSTAYAQKPAGRLTDAPRTQPAPDGEA</sequence>
<keyword evidence="3" id="KW-0489">Methyltransferase</keyword>
<organism evidence="3 4">
    <name type="scientific">Lasiosphaeria hispida</name>
    <dbReference type="NCBI Taxonomy" id="260671"/>
    <lineage>
        <taxon>Eukaryota</taxon>
        <taxon>Fungi</taxon>
        <taxon>Dikarya</taxon>
        <taxon>Ascomycota</taxon>
        <taxon>Pezizomycotina</taxon>
        <taxon>Sordariomycetes</taxon>
        <taxon>Sordariomycetidae</taxon>
        <taxon>Sordariales</taxon>
        <taxon>Lasiosphaeriaceae</taxon>
        <taxon>Lasiosphaeria</taxon>
    </lineage>
</organism>
<name>A0AAJ0HKL5_9PEZI</name>
<dbReference type="GO" id="GO:0008168">
    <property type="term" value="F:methyltransferase activity"/>
    <property type="evidence" value="ECO:0007669"/>
    <property type="project" value="UniProtKB-KW"/>
</dbReference>
<dbReference type="GO" id="GO:0032259">
    <property type="term" value="P:methylation"/>
    <property type="evidence" value="ECO:0007669"/>
    <property type="project" value="UniProtKB-KW"/>
</dbReference>
<reference evidence="3" key="1">
    <citation type="journal article" date="2023" name="Mol. Phylogenet. Evol.">
        <title>Genome-scale phylogeny and comparative genomics of the fungal order Sordariales.</title>
        <authorList>
            <person name="Hensen N."/>
            <person name="Bonometti L."/>
            <person name="Westerberg I."/>
            <person name="Brannstrom I.O."/>
            <person name="Guillou S."/>
            <person name="Cros-Aarteil S."/>
            <person name="Calhoun S."/>
            <person name="Haridas S."/>
            <person name="Kuo A."/>
            <person name="Mondo S."/>
            <person name="Pangilinan J."/>
            <person name="Riley R."/>
            <person name="LaButti K."/>
            <person name="Andreopoulos B."/>
            <person name="Lipzen A."/>
            <person name="Chen C."/>
            <person name="Yan M."/>
            <person name="Daum C."/>
            <person name="Ng V."/>
            <person name="Clum A."/>
            <person name="Steindorff A."/>
            <person name="Ohm R.A."/>
            <person name="Martin F."/>
            <person name="Silar P."/>
            <person name="Natvig D.O."/>
            <person name="Lalanne C."/>
            <person name="Gautier V."/>
            <person name="Ament-Velasquez S.L."/>
            <person name="Kruys A."/>
            <person name="Hutchinson M.I."/>
            <person name="Powell A.J."/>
            <person name="Barry K."/>
            <person name="Miller A.N."/>
            <person name="Grigoriev I.V."/>
            <person name="Debuchy R."/>
            <person name="Gladieux P."/>
            <person name="Hiltunen Thoren M."/>
            <person name="Johannesson H."/>
        </authorList>
    </citation>
    <scope>NUCLEOTIDE SEQUENCE</scope>
    <source>
        <strain evidence="3">CBS 955.72</strain>
    </source>
</reference>
<accession>A0AAJ0HKL5</accession>
<comment type="caution">
    <text evidence="3">The sequence shown here is derived from an EMBL/GenBank/DDBJ whole genome shotgun (WGS) entry which is preliminary data.</text>
</comment>
<dbReference type="Gene3D" id="3.40.50.150">
    <property type="entry name" value="Vaccinia Virus protein VP39"/>
    <property type="match status" value="1"/>
</dbReference>
<protein>
    <submittedName>
        <fullName evidence="3">S-adenosyl-L-methionine-dependent methyltransferase</fullName>
    </submittedName>
</protein>
<dbReference type="InterPro" id="IPR029063">
    <property type="entry name" value="SAM-dependent_MTases_sf"/>
</dbReference>
<comment type="similarity">
    <text evidence="1">Belongs to the methyltransferase superfamily. LaeA methyltransferase family.</text>
</comment>
<evidence type="ECO:0000313" key="4">
    <source>
        <dbReference type="Proteomes" id="UP001275084"/>
    </source>
</evidence>
<dbReference type="PANTHER" id="PTHR43591:SF10">
    <property type="entry name" value="ABC TRANSMEMBRANE TYPE-1 DOMAIN-CONTAINING PROTEIN-RELATED"/>
    <property type="match status" value="1"/>
</dbReference>
<feature type="compositionally biased region" description="Basic and acidic residues" evidence="2">
    <location>
        <begin position="1"/>
        <end position="11"/>
    </location>
</feature>
<gene>
    <name evidence="3" type="ORF">B0T25DRAFT_496803</name>
</gene>
<evidence type="ECO:0000256" key="1">
    <source>
        <dbReference type="ARBA" id="ARBA00038158"/>
    </source>
</evidence>
<evidence type="ECO:0000313" key="3">
    <source>
        <dbReference type="EMBL" id="KAK3356296.1"/>
    </source>
</evidence>
<dbReference type="Pfam" id="PF13489">
    <property type="entry name" value="Methyltransf_23"/>
    <property type="match status" value="1"/>
</dbReference>
<feature type="region of interest" description="Disordered" evidence="2">
    <location>
        <begin position="1"/>
        <end position="35"/>
    </location>
</feature>
<dbReference type="PANTHER" id="PTHR43591">
    <property type="entry name" value="METHYLTRANSFERASE"/>
    <property type="match status" value="1"/>
</dbReference>
<dbReference type="Proteomes" id="UP001275084">
    <property type="component" value="Unassembled WGS sequence"/>
</dbReference>
<keyword evidence="3" id="KW-0808">Transferase</keyword>
<dbReference type="CDD" id="cd02440">
    <property type="entry name" value="AdoMet_MTases"/>
    <property type="match status" value="1"/>
</dbReference>
<dbReference type="EMBL" id="JAUIQD010000003">
    <property type="protein sequence ID" value="KAK3356296.1"/>
    <property type="molecule type" value="Genomic_DNA"/>
</dbReference>